<evidence type="ECO:0000313" key="2">
    <source>
        <dbReference type="Proteomes" id="UP000297890"/>
    </source>
</evidence>
<proteinExistence type="predicted"/>
<organism evidence="1 2">
    <name type="scientific">Candidatus Macondimonas diazotrophica</name>
    <dbReference type="NCBI Taxonomy" id="2305248"/>
    <lineage>
        <taxon>Bacteria</taxon>
        <taxon>Pseudomonadati</taxon>
        <taxon>Pseudomonadota</taxon>
        <taxon>Gammaproteobacteria</taxon>
        <taxon>Chromatiales</taxon>
        <taxon>Ectothiorhodospiraceae</taxon>
        <taxon>Candidatus Macondimonas</taxon>
    </lineage>
</organism>
<dbReference type="Proteomes" id="UP000297890">
    <property type="component" value="Unassembled WGS sequence"/>
</dbReference>
<dbReference type="OrthoDB" id="5878044at2"/>
<dbReference type="AlphaFoldDB" id="A0A4Z0F7N8"/>
<accession>A0A4Z0F7N8</accession>
<comment type="caution">
    <text evidence="1">The sequence shown here is derived from an EMBL/GenBank/DDBJ whole genome shotgun (WGS) entry which is preliminary data.</text>
</comment>
<gene>
    <name evidence="1" type="ORF">E4680_12370</name>
</gene>
<protein>
    <recommendedName>
        <fullName evidence="3">BCTnown</fullName>
    </recommendedName>
</protein>
<dbReference type="RefSeq" id="WP_135282729.1">
    <property type="nucleotide sequence ID" value="NZ_SRIO01000022.1"/>
</dbReference>
<evidence type="ECO:0000313" key="1">
    <source>
        <dbReference type="EMBL" id="TFZ81468.1"/>
    </source>
</evidence>
<dbReference type="Pfam" id="PF24692">
    <property type="entry name" value="DUF7659"/>
    <property type="match status" value="1"/>
</dbReference>
<dbReference type="InterPro" id="IPR056076">
    <property type="entry name" value="DUF7659"/>
</dbReference>
<sequence length="131" mass="15043">MKSLQDYIKDEQTALFKKYGAFFAFSVKQYKNAAVEGTQYVSAGSGMFCPADNEEALYEDLKNLYEKGITQDLAENGKEAIIRRELSNYECQLTGDVTNAYEALEDYGITFEEVQEGYVSYHRECVENDWF</sequence>
<reference evidence="1 2" key="1">
    <citation type="journal article" date="2019" name="ISME J.">
        <title>Candidatus Macondimonas diazotrophica, a novel gammaproteobacterial genus dominating crude-oil-contaminated coastal sediments.</title>
        <authorList>
            <person name="Karthikeyan S."/>
            <person name="Konstantinidis K."/>
        </authorList>
    </citation>
    <scope>NUCLEOTIDE SEQUENCE [LARGE SCALE GENOMIC DNA]</scope>
    <source>
        <strain evidence="1 2">KTK01</strain>
    </source>
</reference>
<keyword evidence="2" id="KW-1185">Reference proteome</keyword>
<evidence type="ECO:0008006" key="3">
    <source>
        <dbReference type="Google" id="ProtNLM"/>
    </source>
</evidence>
<name>A0A4Z0F7N8_9GAMM</name>
<dbReference type="EMBL" id="SRIO01000022">
    <property type="protein sequence ID" value="TFZ81468.1"/>
    <property type="molecule type" value="Genomic_DNA"/>
</dbReference>